<dbReference type="Proteomes" id="UP000069030">
    <property type="component" value="Chromosome"/>
</dbReference>
<dbReference type="GO" id="GO:0005737">
    <property type="term" value="C:cytoplasm"/>
    <property type="evidence" value="ECO:0007669"/>
    <property type="project" value="TreeGrafter"/>
</dbReference>
<gene>
    <name evidence="2" type="ORF">AS202_06010</name>
</gene>
<dbReference type="AlphaFoldDB" id="A0A0S7E7R3"/>
<dbReference type="InterPro" id="IPR001509">
    <property type="entry name" value="Epimerase_deHydtase"/>
</dbReference>
<evidence type="ECO:0000259" key="1">
    <source>
        <dbReference type="Pfam" id="PF01370"/>
    </source>
</evidence>
<dbReference type="eggNOG" id="COG0451">
    <property type="taxonomic scope" value="Bacteria"/>
</dbReference>
<dbReference type="KEGG" id="mod:AS202_06010"/>
<dbReference type="RefSeq" id="WP_006257820.1">
    <property type="nucleotide sequence ID" value="NZ_BCMQ01000002.1"/>
</dbReference>
<protein>
    <submittedName>
        <fullName evidence="2">Epimerase</fullName>
    </submittedName>
</protein>
<dbReference type="GO" id="GO:0004029">
    <property type="term" value="F:aldehyde dehydrogenase (NAD+) activity"/>
    <property type="evidence" value="ECO:0007669"/>
    <property type="project" value="TreeGrafter"/>
</dbReference>
<dbReference type="Gene3D" id="3.40.50.720">
    <property type="entry name" value="NAD(P)-binding Rossmann-like Domain"/>
    <property type="match status" value="1"/>
</dbReference>
<evidence type="ECO:0000313" key="2">
    <source>
        <dbReference type="EMBL" id="ALU25715.1"/>
    </source>
</evidence>
<dbReference type="InterPro" id="IPR036291">
    <property type="entry name" value="NAD(P)-bd_dom_sf"/>
</dbReference>
<dbReference type="InterPro" id="IPR051783">
    <property type="entry name" value="NAD(P)-dependent_oxidoreduct"/>
</dbReference>
<feature type="domain" description="NAD-dependent epimerase/dehydratase" evidence="1">
    <location>
        <begin position="8"/>
        <end position="211"/>
    </location>
</feature>
<name>A0A0S7E7R3_9FLAO</name>
<organism evidence="2 3">
    <name type="scientific">Myroides odoratimimus</name>
    <dbReference type="NCBI Taxonomy" id="76832"/>
    <lineage>
        <taxon>Bacteria</taxon>
        <taxon>Pseudomonadati</taxon>
        <taxon>Bacteroidota</taxon>
        <taxon>Flavobacteriia</taxon>
        <taxon>Flavobacteriales</taxon>
        <taxon>Flavobacteriaceae</taxon>
        <taxon>Myroides</taxon>
    </lineage>
</organism>
<dbReference type="Pfam" id="PF01370">
    <property type="entry name" value="Epimerase"/>
    <property type="match status" value="1"/>
</dbReference>
<evidence type="ECO:0000313" key="3">
    <source>
        <dbReference type="Proteomes" id="UP000069030"/>
    </source>
</evidence>
<sequence length="263" mass="29976">MKHISILGSGWLGTPLAENLIEKGYHVKGSTTTLAKMNILEEHQIKPYHINLYEDNVQFLDSFIGNAELLIITIPPIRDEPQPTYAENFKKLLPYIRKHNIKNVIMMSSVSVYAPQNEEITEDNQLFSNEPTAVQIREAEDVLLNEDGINTCILRLGGLFSEERKPVDYIVRRNILENPELPINMIHLNDIITLSTAIIEKGFTGNHIYNIVSPKYKNRLDYYTQEATKHSLTLPPIGENNSAFYKKISGNKIAMATDLSYKF</sequence>
<dbReference type="PANTHER" id="PTHR48079">
    <property type="entry name" value="PROTEIN YEEZ"/>
    <property type="match status" value="1"/>
</dbReference>
<reference evidence="2 3" key="1">
    <citation type="journal article" date="2016" name="J. Zhejiang Univ. Sci. B">
        <title>Antibiotic resistance mechanisms of Myroides sp.</title>
        <authorList>
            <person name="Hu S."/>
            <person name="Yuan S."/>
            <person name="Qu H."/>
            <person name="Jiang T."/>
            <person name="Zhou Y."/>
            <person name="Wang M."/>
            <person name="Ming D."/>
        </authorList>
    </citation>
    <scope>NUCLEOTIDE SEQUENCE [LARGE SCALE GENOMIC DNA]</scope>
    <source>
        <strain evidence="2 3">PR63039</strain>
    </source>
</reference>
<dbReference type="EMBL" id="CP013690">
    <property type="protein sequence ID" value="ALU25715.1"/>
    <property type="molecule type" value="Genomic_DNA"/>
</dbReference>
<dbReference type="SUPFAM" id="SSF51735">
    <property type="entry name" value="NAD(P)-binding Rossmann-fold domains"/>
    <property type="match status" value="1"/>
</dbReference>
<dbReference type="PANTHER" id="PTHR48079:SF6">
    <property type="entry name" value="NAD(P)-BINDING DOMAIN-CONTAINING PROTEIN-RELATED"/>
    <property type="match status" value="1"/>
</dbReference>
<proteinExistence type="predicted"/>
<accession>A0A0S7E7R3</accession>